<organism evidence="1 2">
    <name type="scientific">Planobispora takensis</name>
    <dbReference type="NCBI Taxonomy" id="1367882"/>
    <lineage>
        <taxon>Bacteria</taxon>
        <taxon>Bacillati</taxon>
        <taxon>Actinomycetota</taxon>
        <taxon>Actinomycetes</taxon>
        <taxon>Streptosporangiales</taxon>
        <taxon>Streptosporangiaceae</taxon>
        <taxon>Planobispora</taxon>
    </lineage>
</organism>
<keyword evidence="2" id="KW-1185">Reference proteome</keyword>
<name>A0A8J3SRD6_9ACTN</name>
<dbReference type="EMBL" id="BOOK01000006">
    <property type="protein sequence ID" value="GIH99161.1"/>
    <property type="molecule type" value="Genomic_DNA"/>
</dbReference>
<dbReference type="NCBIfam" id="TIGR01549">
    <property type="entry name" value="HAD-SF-IA-v1"/>
    <property type="match status" value="1"/>
</dbReference>
<dbReference type="InterPro" id="IPR006439">
    <property type="entry name" value="HAD-SF_hydro_IA"/>
</dbReference>
<evidence type="ECO:0008006" key="3">
    <source>
        <dbReference type="Google" id="ProtNLM"/>
    </source>
</evidence>
<gene>
    <name evidence="1" type="ORF">Pta02_11700</name>
</gene>
<dbReference type="Proteomes" id="UP000634476">
    <property type="component" value="Unassembled WGS sequence"/>
</dbReference>
<dbReference type="AlphaFoldDB" id="A0A8J3SRD6"/>
<dbReference type="PANTHER" id="PTHR43611:SF3">
    <property type="entry name" value="FLAVIN MONONUCLEOTIDE HYDROLASE 1, CHLOROPLATIC"/>
    <property type="match status" value="1"/>
</dbReference>
<reference evidence="1" key="1">
    <citation type="submission" date="2021-01" db="EMBL/GenBank/DDBJ databases">
        <title>Whole genome shotgun sequence of Planobispora takensis NBRC 109077.</title>
        <authorList>
            <person name="Komaki H."/>
            <person name="Tamura T."/>
        </authorList>
    </citation>
    <scope>NUCLEOTIDE SEQUENCE</scope>
    <source>
        <strain evidence="1">NBRC 109077</strain>
    </source>
</reference>
<protein>
    <recommendedName>
        <fullName evidence="3">Hydrolase</fullName>
    </recommendedName>
</protein>
<sequence>MWEALHDGPVNHPDAAARPFDALLCDFDGVIRFHDTAEQARLERAFKLGEGATARLALSQELMMPAVLGEITCEEWEASLLPALTKLTRSAERAAQLAAAFIGAGSRADETVCALLEQVRDLVPVVLVTNATTRLEDDLDELGLCCAFDEVVSSARVGVAKPDRRIYEIAAEQAGVPVGRCLFVDDRLANVEAARKVGMQAVHFRRPDDLRKALAPLLDGIAHSSSSS</sequence>
<dbReference type="InterPro" id="IPR023214">
    <property type="entry name" value="HAD_sf"/>
</dbReference>
<dbReference type="SUPFAM" id="SSF56784">
    <property type="entry name" value="HAD-like"/>
    <property type="match status" value="1"/>
</dbReference>
<proteinExistence type="predicted"/>
<evidence type="ECO:0000313" key="2">
    <source>
        <dbReference type="Proteomes" id="UP000634476"/>
    </source>
</evidence>
<dbReference type="SFLD" id="SFLDS00003">
    <property type="entry name" value="Haloacid_Dehalogenase"/>
    <property type="match status" value="1"/>
</dbReference>
<dbReference type="PRINTS" id="PR00413">
    <property type="entry name" value="HADHALOGNASE"/>
</dbReference>
<dbReference type="InterPro" id="IPR036412">
    <property type="entry name" value="HAD-like_sf"/>
</dbReference>
<dbReference type="Pfam" id="PF00702">
    <property type="entry name" value="Hydrolase"/>
    <property type="match status" value="1"/>
</dbReference>
<dbReference type="Gene3D" id="3.40.50.1000">
    <property type="entry name" value="HAD superfamily/HAD-like"/>
    <property type="match status" value="1"/>
</dbReference>
<dbReference type="SFLD" id="SFLDG01129">
    <property type="entry name" value="C1.5:_HAD__Beta-PGM__Phosphata"/>
    <property type="match status" value="1"/>
</dbReference>
<dbReference type="NCBIfam" id="TIGR01509">
    <property type="entry name" value="HAD-SF-IA-v3"/>
    <property type="match status" value="1"/>
</dbReference>
<comment type="caution">
    <text evidence="1">The sequence shown here is derived from an EMBL/GenBank/DDBJ whole genome shotgun (WGS) entry which is preliminary data.</text>
</comment>
<dbReference type="PANTHER" id="PTHR43611">
    <property type="entry name" value="ALPHA-D-GLUCOSE 1-PHOSPHATE PHOSPHATASE"/>
    <property type="match status" value="1"/>
</dbReference>
<accession>A0A8J3SRD6</accession>
<evidence type="ECO:0000313" key="1">
    <source>
        <dbReference type="EMBL" id="GIH99161.1"/>
    </source>
</evidence>